<reference evidence="2 3" key="1">
    <citation type="submission" date="2019-12" db="EMBL/GenBank/DDBJ databases">
        <title>Genomic-based taxomic classification of the family Erythrobacteraceae.</title>
        <authorList>
            <person name="Xu L."/>
        </authorList>
    </citation>
    <scope>NUCLEOTIDE SEQUENCE [LARGE SCALE GENOMIC DNA]</scope>
    <source>
        <strain evidence="2 3">MCCC 1A09965</strain>
    </source>
</reference>
<dbReference type="InterPro" id="IPR045865">
    <property type="entry name" value="ACT-like_dom_sf"/>
</dbReference>
<dbReference type="PIRSF" id="PIRSF028103">
    <property type="entry name" value="GcvR"/>
    <property type="match status" value="1"/>
</dbReference>
<protein>
    <submittedName>
        <fullName evidence="2">ACT domain-containing protein</fullName>
    </submittedName>
</protein>
<feature type="domain" description="ACT" evidence="1">
    <location>
        <begin position="92"/>
        <end position="173"/>
    </location>
</feature>
<accession>A0A844YHQ0</accession>
<evidence type="ECO:0000313" key="2">
    <source>
        <dbReference type="EMBL" id="MXO63253.1"/>
    </source>
</evidence>
<dbReference type="RefSeq" id="WP_160674587.1">
    <property type="nucleotide sequence ID" value="NZ_WTYN01000001.1"/>
</dbReference>
<dbReference type="InterPro" id="IPR016867">
    <property type="entry name" value="GcvR"/>
</dbReference>
<dbReference type="PANTHER" id="PTHR34875">
    <property type="entry name" value="UPF0237 PROTEIN MJ1558"/>
    <property type="match status" value="1"/>
</dbReference>
<dbReference type="CDD" id="cd02116">
    <property type="entry name" value="ACT"/>
    <property type="match status" value="1"/>
</dbReference>
<comment type="caution">
    <text evidence="2">The sequence shown here is derived from an EMBL/GenBank/DDBJ whole genome shotgun (WGS) entry which is preliminary data.</text>
</comment>
<dbReference type="CDD" id="cd04869">
    <property type="entry name" value="ACT_GcvR_2"/>
    <property type="match status" value="1"/>
</dbReference>
<dbReference type="Gene3D" id="3.30.70.260">
    <property type="match status" value="2"/>
</dbReference>
<dbReference type="Pfam" id="PF01842">
    <property type="entry name" value="ACT"/>
    <property type="match status" value="1"/>
</dbReference>
<dbReference type="AlphaFoldDB" id="A0A844YHQ0"/>
<name>A0A844YHQ0_9SPHN</name>
<dbReference type="OrthoDB" id="12860at2"/>
<gene>
    <name evidence="2" type="ORF">GRI48_09540</name>
</gene>
<sequence>MAQTRIVLTVTGNDRPGLTSALADAIVAAGGNWQEGHFSRLGGLYVGSVLVELDESKVGQLDEGARALDIGDLRVVASRARDDDGPQGQPFLFELVGADRPGIISQVTAALAKLGANIESLSSHEEAAAWGGERLFRAEVLATLPEGIEPEAAQDALEAISGEIMVDFSFEGG</sequence>
<dbReference type="Proteomes" id="UP000445582">
    <property type="component" value="Unassembled WGS sequence"/>
</dbReference>
<evidence type="ECO:0000313" key="3">
    <source>
        <dbReference type="Proteomes" id="UP000445582"/>
    </source>
</evidence>
<dbReference type="GO" id="GO:0006355">
    <property type="term" value="P:regulation of DNA-templated transcription"/>
    <property type="evidence" value="ECO:0007669"/>
    <property type="project" value="InterPro"/>
</dbReference>
<dbReference type="PANTHER" id="PTHR34875:SF6">
    <property type="entry name" value="UPF0237 PROTEIN MJ1558"/>
    <property type="match status" value="1"/>
</dbReference>
<keyword evidence="3" id="KW-1185">Reference proteome</keyword>
<dbReference type="EMBL" id="WTYN01000001">
    <property type="protein sequence ID" value="MXO63253.1"/>
    <property type="molecule type" value="Genomic_DNA"/>
</dbReference>
<dbReference type="Pfam" id="PF13740">
    <property type="entry name" value="ACT_6"/>
    <property type="match status" value="1"/>
</dbReference>
<dbReference type="InterPro" id="IPR050990">
    <property type="entry name" value="UPF0237/GcvR_regulator"/>
</dbReference>
<proteinExistence type="predicted"/>
<organism evidence="2 3">
    <name type="scientific">Qipengyuania oceanensis</name>
    <dbReference type="NCBI Taxonomy" id="1463597"/>
    <lineage>
        <taxon>Bacteria</taxon>
        <taxon>Pseudomonadati</taxon>
        <taxon>Pseudomonadota</taxon>
        <taxon>Alphaproteobacteria</taxon>
        <taxon>Sphingomonadales</taxon>
        <taxon>Erythrobacteraceae</taxon>
        <taxon>Qipengyuania</taxon>
    </lineage>
</organism>
<dbReference type="InterPro" id="IPR002912">
    <property type="entry name" value="ACT_dom"/>
</dbReference>
<dbReference type="SUPFAM" id="SSF55021">
    <property type="entry name" value="ACT-like"/>
    <property type="match status" value="2"/>
</dbReference>
<evidence type="ECO:0000259" key="1">
    <source>
        <dbReference type="PROSITE" id="PS51671"/>
    </source>
</evidence>
<dbReference type="PROSITE" id="PS51671">
    <property type="entry name" value="ACT"/>
    <property type="match status" value="1"/>
</dbReference>